<dbReference type="AlphaFoldDB" id="A0A1C6THN8"/>
<protein>
    <submittedName>
        <fullName evidence="1">Uncharacterized protein</fullName>
    </submittedName>
</protein>
<evidence type="ECO:0000313" key="1">
    <source>
        <dbReference type="EMBL" id="SCL41256.1"/>
    </source>
</evidence>
<sequence>MVDMTAAVERRFVARRHVDYGRVRSAICPAY</sequence>
<dbReference type="Proteomes" id="UP000198959">
    <property type="component" value="Unassembled WGS sequence"/>
</dbReference>
<dbReference type="EMBL" id="FMHW01000002">
    <property type="protein sequence ID" value="SCL41256.1"/>
    <property type="molecule type" value="Genomic_DNA"/>
</dbReference>
<keyword evidence="2" id="KW-1185">Reference proteome</keyword>
<proteinExistence type="predicted"/>
<name>A0A1C6THN8_9ACTN</name>
<organism evidence="1 2">
    <name type="scientific">Micromonospora pallida</name>
    <dbReference type="NCBI Taxonomy" id="145854"/>
    <lineage>
        <taxon>Bacteria</taxon>
        <taxon>Bacillati</taxon>
        <taxon>Actinomycetota</taxon>
        <taxon>Actinomycetes</taxon>
        <taxon>Micromonosporales</taxon>
        <taxon>Micromonosporaceae</taxon>
        <taxon>Micromonospora</taxon>
    </lineage>
</organism>
<evidence type="ECO:0000313" key="2">
    <source>
        <dbReference type="Proteomes" id="UP000198959"/>
    </source>
</evidence>
<reference evidence="2" key="1">
    <citation type="submission" date="2016-06" db="EMBL/GenBank/DDBJ databases">
        <authorList>
            <person name="Varghese N."/>
            <person name="Submissions Spin"/>
        </authorList>
    </citation>
    <scope>NUCLEOTIDE SEQUENCE [LARGE SCALE GENOMIC DNA]</scope>
    <source>
        <strain evidence="2">DSM 43817</strain>
    </source>
</reference>
<dbReference type="STRING" id="145854.GA0074692_6224"/>
<accession>A0A1C6THN8</accession>
<gene>
    <name evidence="1" type="ORF">GA0074692_6224</name>
</gene>